<gene>
    <name evidence="1" type="ORF">ACAOBT_LOCUS10307</name>
</gene>
<dbReference type="OrthoDB" id="10070917at2759"/>
<reference evidence="1" key="1">
    <citation type="submission" date="2022-03" db="EMBL/GenBank/DDBJ databases">
        <authorList>
            <person name="Sayadi A."/>
        </authorList>
    </citation>
    <scope>NUCLEOTIDE SEQUENCE</scope>
</reference>
<evidence type="ECO:0000313" key="1">
    <source>
        <dbReference type="EMBL" id="CAH1972986.1"/>
    </source>
</evidence>
<sequence length="122" mass="13817">MPQLESLSIILMKTGSGFNKMARHPKPPAVAVVNEMFRGRLISRRRGIPWPPRSPDLTPLDFFSGDNSRAAFTAINRRRLSSSISIFPRRFPLYEGCLLSFAYRNIVGRADRKSVLNLNLTL</sequence>
<organism evidence="1 2">
    <name type="scientific">Acanthoscelides obtectus</name>
    <name type="common">Bean weevil</name>
    <name type="synonym">Bruchus obtectus</name>
    <dbReference type="NCBI Taxonomy" id="200917"/>
    <lineage>
        <taxon>Eukaryota</taxon>
        <taxon>Metazoa</taxon>
        <taxon>Ecdysozoa</taxon>
        <taxon>Arthropoda</taxon>
        <taxon>Hexapoda</taxon>
        <taxon>Insecta</taxon>
        <taxon>Pterygota</taxon>
        <taxon>Neoptera</taxon>
        <taxon>Endopterygota</taxon>
        <taxon>Coleoptera</taxon>
        <taxon>Polyphaga</taxon>
        <taxon>Cucujiformia</taxon>
        <taxon>Chrysomeloidea</taxon>
        <taxon>Chrysomelidae</taxon>
        <taxon>Bruchinae</taxon>
        <taxon>Bruchini</taxon>
        <taxon>Acanthoscelides</taxon>
    </lineage>
</organism>
<accession>A0A9P0KF65</accession>
<protein>
    <submittedName>
        <fullName evidence="1">Uncharacterized protein</fullName>
    </submittedName>
</protein>
<keyword evidence="2" id="KW-1185">Reference proteome</keyword>
<evidence type="ECO:0000313" key="2">
    <source>
        <dbReference type="Proteomes" id="UP001152888"/>
    </source>
</evidence>
<dbReference type="EMBL" id="CAKOFQ010006804">
    <property type="protein sequence ID" value="CAH1972986.1"/>
    <property type="molecule type" value="Genomic_DNA"/>
</dbReference>
<dbReference type="Proteomes" id="UP001152888">
    <property type="component" value="Unassembled WGS sequence"/>
</dbReference>
<dbReference type="AlphaFoldDB" id="A0A9P0KF65"/>
<comment type="caution">
    <text evidence="1">The sequence shown here is derived from an EMBL/GenBank/DDBJ whole genome shotgun (WGS) entry which is preliminary data.</text>
</comment>
<name>A0A9P0KF65_ACAOB</name>
<proteinExistence type="predicted"/>